<proteinExistence type="predicted"/>
<evidence type="ECO:0000256" key="1">
    <source>
        <dbReference type="SAM" id="Phobius"/>
    </source>
</evidence>
<feature type="transmembrane region" description="Helical" evidence="1">
    <location>
        <begin position="54"/>
        <end position="74"/>
    </location>
</feature>
<feature type="transmembrane region" description="Helical" evidence="1">
    <location>
        <begin position="20"/>
        <end position="39"/>
    </location>
</feature>
<dbReference type="RefSeq" id="WP_217139341.1">
    <property type="nucleotide sequence ID" value="NZ_JAFMOU010000072.1"/>
</dbReference>
<keyword evidence="1" id="KW-0472">Membrane</keyword>
<feature type="transmembrane region" description="Helical" evidence="1">
    <location>
        <begin position="440"/>
        <end position="463"/>
    </location>
</feature>
<dbReference type="EMBL" id="JAFMOU010000072">
    <property type="protein sequence ID" value="MBU9837776.1"/>
    <property type="molecule type" value="Genomic_DNA"/>
</dbReference>
<dbReference type="Proteomes" id="UP000699865">
    <property type="component" value="Unassembled WGS sequence"/>
</dbReference>
<organism evidence="2 3">
    <name type="scientific">Rahnella perminowiae</name>
    <dbReference type="NCBI Taxonomy" id="2816244"/>
    <lineage>
        <taxon>Bacteria</taxon>
        <taxon>Pseudomonadati</taxon>
        <taxon>Pseudomonadota</taxon>
        <taxon>Gammaproteobacteria</taxon>
        <taxon>Enterobacterales</taxon>
        <taxon>Yersiniaceae</taxon>
        <taxon>Rahnella</taxon>
    </lineage>
</organism>
<accession>A0ABS6L7Y7</accession>
<sequence length="479" mass="53301">MGWSVPQAAPCERPARWSPWVCVCIFAIAYFCALVWVVFDTPSTGLYSLASGHYLPLTGFTVVAILFGLTGYLLPLEIQSLMYFDWTHWQANTHAVWQKWTHQHLCIVEAKNFSPDAELLFRLAGLEPADHDVSAQETVGINIPTGGILVPGIFRFEALSRFLLMGMIPAMQGLSDHNILSLVVQTTRHLSEEHAQCLEKIWQSLPLTSQLDLHLLPAELPFEGWNNPLINTQNPVLILAFHYREPDDKLPEIATSLLLSPARLLKPDTQKVSPQLFRAMPLNMNTLPEDLLELRDMTQQPAESLRLVWFSGLTDILRQKLNAVVHDLKLPLRQEAPMGGQLDFDKGCGGYGSLSGWLMLGAAADMIKRGQGSQWVLAAAEESAWAVVVGDQAPVQADYHSQLPRDVYPAGCLVASLLFNLVLFWSLGHAFPDWLFSFRGTITLILTLVVTMIGSAVGLRIILNRLLEPHFIRSAQQGS</sequence>
<keyword evidence="1" id="KW-0812">Transmembrane</keyword>
<keyword evidence="1" id="KW-1133">Transmembrane helix</keyword>
<name>A0ABS6L7Y7_9GAMM</name>
<evidence type="ECO:0000313" key="3">
    <source>
        <dbReference type="Proteomes" id="UP000699865"/>
    </source>
</evidence>
<comment type="caution">
    <text evidence="2">The sequence shown here is derived from an EMBL/GenBank/DDBJ whole genome shotgun (WGS) entry which is preliminary data.</text>
</comment>
<reference evidence="2 3" key="1">
    <citation type="submission" date="2021-03" db="EMBL/GenBank/DDBJ databases">
        <title>Five novel Rahnella species.</title>
        <authorList>
            <person name="Brady C."/>
            <person name="Asselin J."/>
            <person name="Beer S."/>
            <person name="Bruberg M.B."/>
            <person name="Crampton B."/>
            <person name="Venter S."/>
            <person name="Arnold D."/>
            <person name="Denman S."/>
        </authorList>
    </citation>
    <scope>NUCLEOTIDE SEQUENCE [LARGE SCALE GENOMIC DNA]</scope>
    <source>
        <strain evidence="2 3">L72c</strain>
    </source>
</reference>
<keyword evidence="3" id="KW-1185">Reference proteome</keyword>
<feature type="transmembrane region" description="Helical" evidence="1">
    <location>
        <begin position="407"/>
        <end position="428"/>
    </location>
</feature>
<gene>
    <name evidence="2" type="ORF">J1786_23600</name>
</gene>
<protein>
    <submittedName>
        <fullName evidence="2">Uncharacterized protein</fullName>
    </submittedName>
</protein>
<evidence type="ECO:0000313" key="2">
    <source>
        <dbReference type="EMBL" id="MBU9837776.1"/>
    </source>
</evidence>